<evidence type="ECO:0000256" key="3">
    <source>
        <dbReference type="ARBA" id="ARBA00022448"/>
    </source>
</evidence>
<feature type="transmembrane region" description="Helical" evidence="10">
    <location>
        <begin position="153"/>
        <end position="170"/>
    </location>
</feature>
<evidence type="ECO:0000256" key="5">
    <source>
        <dbReference type="ARBA" id="ARBA00022692"/>
    </source>
</evidence>
<evidence type="ECO:0000256" key="6">
    <source>
        <dbReference type="ARBA" id="ARBA00022847"/>
    </source>
</evidence>
<dbReference type="GO" id="GO:0005886">
    <property type="term" value="C:plasma membrane"/>
    <property type="evidence" value="ECO:0007669"/>
    <property type="project" value="UniProtKB-SubCell"/>
</dbReference>
<feature type="transmembrane region" description="Helical" evidence="10">
    <location>
        <begin position="335"/>
        <end position="363"/>
    </location>
</feature>
<evidence type="ECO:0000256" key="7">
    <source>
        <dbReference type="ARBA" id="ARBA00022989"/>
    </source>
</evidence>
<feature type="transmembrane region" description="Helical" evidence="10">
    <location>
        <begin position="191"/>
        <end position="212"/>
    </location>
</feature>
<dbReference type="PRINTS" id="PR00173">
    <property type="entry name" value="EDTRNSPORT"/>
</dbReference>
<dbReference type="AlphaFoldDB" id="A0A5M6ZH23"/>
<keyword evidence="7 10" id="KW-1133">Transmembrane helix</keyword>
<dbReference type="PROSITE" id="PS00713">
    <property type="entry name" value="NA_DICARBOXYL_SYMP_1"/>
    <property type="match status" value="1"/>
</dbReference>
<dbReference type="Gene3D" id="1.10.3860.10">
    <property type="entry name" value="Sodium:dicarboxylate symporter"/>
    <property type="match status" value="1"/>
</dbReference>
<evidence type="ECO:0000256" key="9">
    <source>
        <dbReference type="SAM" id="MobiDB-lite"/>
    </source>
</evidence>
<dbReference type="FunFam" id="1.10.3860.10:FF:000001">
    <property type="entry name" value="C4-dicarboxylate transport protein"/>
    <property type="match status" value="1"/>
</dbReference>
<dbReference type="Pfam" id="PF00375">
    <property type="entry name" value="SDF"/>
    <property type="match status" value="1"/>
</dbReference>
<reference evidence="11 12" key="1">
    <citation type="submission" date="2019-09" db="EMBL/GenBank/DDBJ databases">
        <authorList>
            <person name="Kevbrin V."/>
            <person name="Grouzdev D.S."/>
        </authorList>
    </citation>
    <scope>NUCLEOTIDE SEQUENCE [LARGE SCALE GENOMIC DNA]</scope>
    <source>
        <strain evidence="11 12">G-192</strain>
    </source>
</reference>
<dbReference type="GO" id="GO:0006835">
    <property type="term" value="P:dicarboxylic acid transport"/>
    <property type="evidence" value="ECO:0007669"/>
    <property type="project" value="UniProtKB-ARBA"/>
</dbReference>
<dbReference type="SUPFAM" id="SSF118215">
    <property type="entry name" value="Proton glutamate symport protein"/>
    <property type="match status" value="1"/>
</dbReference>
<evidence type="ECO:0000256" key="4">
    <source>
        <dbReference type="ARBA" id="ARBA00022475"/>
    </source>
</evidence>
<comment type="caution">
    <text evidence="11">The sequence shown here is derived from an EMBL/GenBank/DDBJ whole genome shotgun (WGS) entry which is preliminary data.</text>
</comment>
<organism evidence="11 12">
    <name type="scientific">Alkalicaulis satelles</name>
    <dbReference type="NCBI Taxonomy" id="2609175"/>
    <lineage>
        <taxon>Bacteria</taxon>
        <taxon>Pseudomonadati</taxon>
        <taxon>Pseudomonadota</taxon>
        <taxon>Alphaproteobacteria</taxon>
        <taxon>Maricaulales</taxon>
        <taxon>Maricaulaceae</taxon>
        <taxon>Alkalicaulis</taxon>
    </lineage>
</organism>
<dbReference type="EMBL" id="VWOJ01000002">
    <property type="protein sequence ID" value="KAA5804076.1"/>
    <property type="molecule type" value="Genomic_DNA"/>
</dbReference>
<keyword evidence="12" id="KW-1185">Reference proteome</keyword>
<feature type="transmembrane region" description="Helical" evidence="10">
    <location>
        <begin position="87"/>
        <end position="109"/>
    </location>
</feature>
<evidence type="ECO:0000313" key="11">
    <source>
        <dbReference type="EMBL" id="KAA5804076.1"/>
    </source>
</evidence>
<proteinExistence type="inferred from homology"/>
<dbReference type="GO" id="GO:0015293">
    <property type="term" value="F:symporter activity"/>
    <property type="evidence" value="ECO:0007669"/>
    <property type="project" value="UniProtKB-KW"/>
</dbReference>
<feature type="transmembrane region" description="Helical" evidence="10">
    <location>
        <begin position="218"/>
        <end position="241"/>
    </location>
</feature>
<keyword evidence="3" id="KW-0813">Transport</keyword>
<dbReference type="RefSeq" id="WP_150023343.1">
    <property type="nucleotide sequence ID" value="NZ_VWOJ01000002.1"/>
</dbReference>
<feature type="transmembrane region" description="Helical" evidence="10">
    <location>
        <begin position="53"/>
        <end position="75"/>
    </location>
</feature>
<evidence type="ECO:0000313" key="12">
    <source>
        <dbReference type="Proteomes" id="UP000325122"/>
    </source>
</evidence>
<name>A0A5M6ZH23_9PROT</name>
<keyword evidence="5 10" id="KW-0812">Transmembrane</keyword>
<dbReference type="InterPro" id="IPR036458">
    <property type="entry name" value="Na:dicarbo_symporter_sf"/>
</dbReference>
<protein>
    <submittedName>
        <fullName evidence="11">Dicarboxylate/amino acid:cation symporter</fullName>
    </submittedName>
</protein>
<sequence length="441" mass="45701">MNWWFGTALWMRVLGALALGVAFALIVVQIMGQEAGAAFIEAFIKPVGDLFFNLIRMLIIPLILTTLVAGVASLGDPKKLGSIGGKAVALYLCTTFFAVWIGIGFGLAFQPGAGVNLGGADPIPVDTDQPGIVERLIAIVPTNPVAALADTDVLAVIFFAILLGIGIIMAGKSGKPVGDLFNSAADVVLKITHIVMEVAPFGVFALVAYTVAAQGVEALASIGVLIATVYAALIAHAILVYGGFVRFVLNLPVFSFARGIVDAQAVAYSTASSAGTLPVTIANVTENLGVKRSVAGSVLPLGATINMDGTGIYLGILALFTAQAFGYDLTLTQYVLIAVTAALASIGAAGIPSAGLFLLAIVLGTFDVPPEQIAIIVGFILPVDRIMDMARTALNVTGDAMVATAVAKWEGELDEDRFRAPADKPYEAPEPAREIADADRD</sequence>
<dbReference type="InterPro" id="IPR018107">
    <property type="entry name" value="Na-dicarboxylate_symporter_CS"/>
</dbReference>
<dbReference type="PANTHER" id="PTHR42865">
    <property type="entry name" value="PROTON/GLUTAMATE-ASPARTATE SYMPORTER"/>
    <property type="match status" value="1"/>
</dbReference>
<comment type="similarity">
    <text evidence="2">Belongs to the dicarboxylate/amino acid:cation symporter (DAACS) (TC 2.A.23) family.</text>
</comment>
<evidence type="ECO:0000256" key="2">
    <source>
        <dbReference type="ARBA" id="ARBA00006148"/>
    </source>
</evidence>
<feature type="region of interest" description="Disordered" evidence="9">
    <location>
        <begin position="416"/>
        <end position="441"/>
    </location>
</feature>
<evidence type="ECO:0000256" key="8">
    <source>
        <dbReference type="ARBA" id="ARBA00023136"/>
    </source>
</evidence>
<gene>
    <name evidence="11" type="ORF">F1654_09885</name>
</gene>
<dbReference type="Proteomes" id="UP000325122">
    <property type="component" value="Unassembled WGS sequence"/>
</dbReference>
<evidence type="ECO:0000256" key="10">
    <source>
        <dbReference type="SAM" id="Phobius"/>
    </source>
</evidence>
<keyword evidence="8 10" id="KW-0472">Membrane</keyword>
<keyword evidence="6" id="KW-0769">Symport</keyword>
<evidence type="ECO:0000256" key="1">
    <source>
        <dbReference type="ARBA" id="ARBA00004429"/>
    </source>
</evidence>
<accession>A0A5M6ZH23</accession>
<keyword evidence="4" id="KW-1003">Cell membrane</keyword>
<comment type="subcellular location">
    <subcellularLocation>
        <location evidence="1">Cell inner membrane</location>
        <topology evidence="1">Multi-pass membrane protein</topology>
    </subcellularLocation>
</comment>
<dbReference type="PANTHER" id="PTHR42865:SF7">
    <property type="entry name" value="PROTON_GLUTAMATE-ASPARTATE SYMPORTER"/>
    <property type="match status" value="1"/>
</dbReference>
<dbReference type="InterPro" id="IPR001991">
    <property type="entry name" value="Na-dicarboxylate_symporter"/>
</dbReference>